<organism evidence="4 5">
    <name type="scientific">Vescimonas fastidiosa</name>
    <dbReference type="NCBI Taxonomy" id="2714353"/>
    <lineage>
        <taxon>Bacteria</taxon>
        <taxon>Bacillati</taxon>
        <taxon>Bacillota</taxon>
        <taxon>Clostridia</taxon>
        <taxon>Eubacteriales</taxon>
        <taxon>Oscillospiraceae</taxon>
        <taxon>Vescimonas</taxon>
    </lineage>
</organism>
<dbReference type="Proteomes" id="UP000681343">
    <property type="component" value="Chromosome"/>
</dbReference>
<feature type="transmembrane region" description="Helical" evidence="1">
    <location>
        <begin position="175"/>
        <end position="197"/>
    </location>
</feature>
<feature type="domain" description="EAL" evidence="3">
    <location>
        <begin position="376"/>
        <end position="628"/>
    </location>
</feature>
<keyword evidence="2" id="KW-0732">Signal</keyword>
<keyword evidence="1" id="KW-1133">Transmembrane helix</keyword>
<dbReference type="CDD" id="cd01948">
    <property type="entry name" value="EAL"/>
    <property type="match status" value="1"/>
</dbReference>
<evidence type="ECO:0000256" key="2">
    <source>
        <dbReference type="SAM" id="SignalP"/>
    </source>
</evidence>
<dbReference type="GO" id="GO:0071111">
    <property type="term" value="F:cyclic-guanylate-specific phosphodiesterase activity"/>
    <property type="evidence" value="ECO:0007669"/>
    <property type="project" value="InterPro"/>
</dbReference>
<dbReference type="EMBL" id="AP023415">
    <property type="protein sequence ID" value="BCK79146.1"/>
    <property type="molecule type" value="Genomic_DNA"/>
</dbReference>
<dbReference type="InterPro" id="IPR000160">
    <property type="entry name" value="GGDEF_dom"/>
</dbReference>
<dbReference type="Gene3D" id="3.20.20.450">
    <property type="entry name" value="EAL domain"/>
    <property type="match status" value="1"/>
</dbReference>
<name>A0A810PZN6_9FIRM</name>
<feature type="chain" id="PRO_5032789041" description="EAL domain-containing protein" evidence="2">
    <location>
        <begin position="30"/>
        <end position="635"/>
    </location>
</feature>
<dbReference type="SMART" id="SM00267">
    <property type="entry name" value="GGDEF"/>
    <property type="match status" value="1"/>
</dbReference>
<dbReference type="InterPro" id="IPR035919">
    <property type="entry name" value="EAL_sf"/>
</dbReference>
<dbReference type="AlphaFoldDB" id="A0A810PZN6"/>
<reference evidence="4" key="1">
    <citation type="submission" date="2020-09" db="EMBL/GenBank/DDBJ databases">
        <title>New species isolated from human feces.</title>
        <authorList>
            <person name="Kitahara M."/>
            <person name="Shigeno Y."/>
            <person name="Shime M."/>
            <person name="Matsumoto Y."/>
            <person name="Nakamura S."/>
            <person name="Motooka D."/>
            <person name="Fukuoka S."/>
            <person name="Nishikawa H."/>
            <person name="Benno Y."/>
        </authorList>
    </citation>
    <scope>NUCLEOTIDE SEQUENCE</scope>
    <source>
        <strain evidence="4">MM35</strain>
    </source>
</reference>
<dbReference type="SMART" id="SM00052">
    <property type="entry name" value="EAL"/>
    <property type="match status" value="1"/>
</dbReference>
<dbReference type="RefSeq" id="WP_212820397.1">
    <property type="nucleotide sequence ID" value="NZ_AP023415.1"/>
</dbReference>
<evidence type="ECO:0000313" key="5">
    <source>
        <dbReference type="Proteomes" id="UP000681343"/>
    </source>
</evidence>
<proteinExistence type="predicted"/>
<dbReference type="PROSITE" id="PS50883">
    <property type="entry name" value="EAL"/>
    <property type="match status" value="1"/>
</dbReference>
<evidence type="ECO:0000313" key="4">
    <source>
        <dbReference type="EMBL" id="BCK79146.1"/>
    </source>
</evidence>
<dbReference type="SUPFAM" id="SSF141868">
    <property type="entry name" value="EAL domain-like"/>
    <property type="match status" value="1"/>
</dbReference>
<keyword evidence="1" id="KW-0812">Transmembrane</keyword>
<dbReference type="PANTHER" id="PTHR33121:SF70">
    <property type="entry name" value="SIGNALING PROTEIN YKOW"/>
    <property type="match status" value="1"/>
</dbReference>
<accession>A0A810PZN6</accession>
<gene>
    <name evidence="4" type="ORF">MM35RIKEN_13380</name>
</gene>
<dbReference type="InterPro" id="IPR001633">
    <property type="entry name" value="EAL_dom"/>
</dbReference>
<evidence type="ECO:0000259" key="3">
    <source>
        <dbReference type="PROSITE" id="PS50883"/>
    </source>
</evidence>
<keyword evidence="1" id="KW-0472">Membrane</keyword>
<evidence type="ECO:0000256" key="1">
    <source>
        <dbReference type="SAM" id="Phobius"/>
    </source>
</evidence>
<keyword evidence="5" id="KW-1185">Reference proteome</keyword>
<dbReference type="InterPro" id="IPR050706">
    <property type="entry name" value="Cyclic-di-GMP_PDE-like"/>
</dbReference>
<protein>
    <recommendedName>
        <fullName evidence="3">EAL domain-containing protein</fullName>
    </recommendedName>
</protein>
<feature type="signal peptide" evidence="2">
    <location>
        <begin position="1"/>
        <end position="29"/>
    </location>
</feature>
<sequence length="635" mass="70036">MRRKKLLKITLYAALTIGALLCCVQDASARETLLISGNADLYPIESYDSHSDSYVGLLPELYRRVSERTDYDLVYLPYSKNTTQAQQAENRQADIISAFPAGTVDNAYLRRSELFCSLPASGKPQNICIGFASALPEAQAEEIARALDGIGAAERLGILAVSVKDGGASLYRTRWLVTLAALGVMMLGAGVALGVLVRKKRAELKANALIDPRYGIGNDGYYLNCMETLIPAPLRNIVYVICIGCDMPSLERRFGETEREEIFSRAAEYLRLGCGREEYLACVGRGMFALVCQCGSREAAQQRAEGLIRGLDGYLAGFRAEYAGAFRAGICSLSENPDCGAEAALYNARQGCALAFRTETPCAFSTRGMIDESEQLERLRGSMSKAVEKGEFEPYLQFVVDRTGTVVGAEAVSRWQNPEEGLLKPSKYIDLMIRAGTITELDLYMLRCACVQLQTWKREGRGTLWLSCNFTRQSIADEKILVRVREIVEQYDFTRDRLVVELTEDSYAHDREAALRTIEGLHAMGLRIVLDDIGAGYSSLSDLSTYPIDGVKIDRSIVTESALPRARALLEGMIRLSHDMGIRVLCEGVEDKATCDAVLAAGCDFIQGFYFSRVLPGREAESFLRSLAARDREEG</sequence>
<dbReference type="KEGG" id="vfa:MM35RIKEN_13380"/>
<dbReference type="PANTHER" id="PTHR33121">
    <property type="entry name" value="CYCLIC DI-GMP PHOSPHODIESTERASE PDEF"/>
    <property type="match status" value="1"/>
</dbReference>
<dbReference type="Pfam" id="PF00563">
    <property type="entry name" value="EAL"/>
    <property type="match status" value="1"/>
</dbReference>